<dbReference type="InterPro" id="IPR052022">
    <property type="entry name" value="26kDa_periplasmic_antigen"/>
</dbReference>
<sequence>MNALTTLQTAVRKPLLTVSGAALLAAMTMGSAQAETTGYNQISFQSEVKSEVANDEIRASLYKQAQATNAKSLATTLTNSINKAMMIAKRYPTVTVTTGQQQTYPRYDKNNKITGWTGQANVELKSSDFEATSQLIAELQSDMMMNNLSFGVSDSKKAEVEKKLMVEASKDFQNQAREMTTAWGARGYRIVSVNLNKGTNYPVPMYRSMAKAEMMDASVPSQNFESGNSTVSVTANGTIELSK</sequence>
<accession>A0ABN0VPC0</accession>
<evidence type="ECO:0000313" key="3">
    <source>
        <dbReference type="Proteomes" id="UP001501787"/>
    </source>
</evidence>
<keyword evidence="1" id="KW-0732">Signal</keyword>
<dbReference type="RefSeq" id="WP_201503654.1">
    <property type="nucleotide sequence ID" value="NZ_BAAAFR010000001.1"/>
</dbReference>
<dbReference type="EMBL" id="BAAAFR010000001">
    <property type="protein sequence ID" value="GAA0313626.1"/>
    <property type="molecule type" value="Genomic_DNA"/>
</dbReference>
<comment type="caution">
    <text evidence="2">The sequence shown here is derived from an EMBL/GenBank/DDBJ whole genome shotgun (WGS) entry which is preliminary data.</text>
</comment>
<evidence type="ECO:0000313" key="2">
    <source>
        <dbReference type="EMBL" id="GAA0313626.1"/>
    </source>
</evidence>
<reference evidence="2 3" key="1">
    <citation type="journal article" date="2019" name="Int. J. Syst. Evol. Microbiol.">
        <title>The Global Catalogue of Microorganisms (GCM) 10K type strain sequencing project: providing services to taxonomists for standard genome sequencing and annotation.</title>
        <authorList>
            <consortium name="The Broad Institute Genomics Platform"/>
            <consortium name="The Broad Institute Genome Sequencing Center for Infectious Disease"/>
            <person name="Wu L."/>
            <person name="Ma J."/>
        </authorList>
    </citation>
    <scope>NUCLEOTIDE SEQUENCE [LARGE SCALE GENOMIC DNA]</scope>
    <source>
        <strain evidence="2 3">JCM 16343</strain>
    </source>
</reference>
<dbReference type="Pfam" id="PF04402">
    <property type="entry name" value="SIMPL"/>
    <property type="match status" value="1"/>
</dbReference>
<feature type="chain" id="PRO_5045319220" evidence="1">
    <location>
        <begin position="35"/>
        <end position="243"/>
    </location>
</feature>
<protein>
    <submittedName>
        <fullName evidence="2">SIMPL domain-containing protein</fullName>
    </submittedName>
</protein>
<name>A0ABN0VPC0_9GAMM</name>
<dbReference type="InterPro" id="IPR007497">
    <property type="entry name" value="SIMPL/DUF541"/>
</dbReference>
<keyword evidence="3" id="KW-1185">Reference proteome</keyword>
<organism evidence="2 3">
    <name type="scientific">Psychrobacter aestuarii</name>
    <dbReference type="NCBI Taxonomy" id="556327"/>
    <lineage>
        <taxon>Bacteria</taxon>
        <taxon>Pseudomonadati</taxon>
        <taxon>Pseudomonadota</taxon>
        <taxon>Gammaproteobacteria</taxon>
        <taxon>Moraxellales</taxon>
        <taxon>Moraxellaceae</taxon>
        <taxon>Psychrobacter</taxon>
    </lineage>
</organism>
<evidence type="ECO:0000256" key="1">
    <source>
        <dbReference type="SAM" id="SignalP"/>
    </source>
</evidence>
<dbReference type="PANTHER" id="PTHR34387">
    <property type="entry name" value="SLR1258 PROTEIN"/>
    <property type="match status" value="1"/>
</dbReference>
<dbReference type="PANTHER" id="PTHR34387:SF1">
    <property type="entry name" value="PERIPLASMIC IMMUNOGENIC PROTEIN"/>
    <property type="match status" value="1"/>
</dbReference>
<gene>
    <name evidence="2" type="ORF">GCM10009129_08690</name>
</gene>
<proteinExistence type="predicted"/>
<dbReference type="Gene3D" id="3.30.70.2970">
    <property type="entry name" value="Protein of unknown function (DUF541), domain 2"/>
    <property type="match status" value="1"/>
</dbReference>
<feature type="signal peptide" evidence="1">
    <location>
        <begin position="1"/>
        <end position="34"/>
    </location>
</feature>
<dbReference type="Gene3D" id="3.30.110.170">
    <property type="entry name" value="Protein of unknown function (DUF541), domain 1"/>
    <property type="match status" value="1"/>
</dbReference>
<dbReference type="Proteomes" id="UP001501787">
    <property type="component" value="Unassembled WGS sequence"/>
</dbReference>